<evidence type="ECO:0000256" key="4">
    <source>
        <dbReference type="ARBA" id="ARBA00024056"/>
    </source>
</evidence>
<dbReference type="InterPro" id="IPR050248">
    <property type="entry name" value="Polysacc_deacetylase_ArnD"/>
</dbReference>
<keyword evidence="7" id="KW-0858">Xylan degradation</keyword>
<dbReference type="PROSITE" id="PS51677">
    <property type="entry name" value="NODB"/>
    <property type="match status" value="1"/>
</dbReference>
<organism evidence="7 8">
    <name type="scientific">Penicillium subrubescens</name>
    <dbReference type="NCBI Taxonomy" id="1316194"/>
    <lineage>
        <taxon>Eukaryota</taxon>
        <taxon>Fungi</taxon>
        <taxon>Dikarya</taxon>
        <taxon>Ascomycota</taxon>
        <taxon>Pezizomycotina</taxon>
        <taxon>Eurotiomycetes</taxon>
        <taxon>Eurotiomycetidae</taxon>
        <taxon>Eurotiales</taxon>
        <taxon>Aspergillaceae</taxon>
        <taxon>Penicillium</taxon>
    </lineage>
</organism>
<evidence type="ECO:0000256" key="1">
    <source>
        <dbReference type="ARBA" id="ARBA00001941"/>
    </source>
</evidence>
<dbReference type="InterPro" id="IPR011330">
    <property type="entry name" value="Glyco_hydro/deAcase_b/a-brl"/>
</dbReference>
<evidence type="ECO:0000313" key="7">
    <source>
        <dbReference type="EMBL" id="OKO97846.1"/>
    </source>
</evidence>
<evidence type="ECO:0000256" key="5">
    <source>
        <dbReference type="ARBA" id="ARBA00048494"/>
    </source>
</evidence>
<dbReference type="OrthoDB" id="407355at2759"/>
<keyword evidence="2" id="KW-0146">Chitin degradation</keyword>
<name>A0A1Q5TC97_9EURO</name>
<keyword evidence="8" id="KW-1185">Reference proteome</keyword>
<evidence type="ECO:0000259" key="6">
    <source>
        <dbReference type="PROSITE" id="PS51677"/>
    </source>
</evidence>
<dbReference type="PANTHER" id="PTHR10587">
    <property type="entry name" value="GLYCOSYL TRANSFERASE-RELATED"/>
    <property type="match status" value="1"/>
</dbReference>
<comment type="catalytic activity">
    <reaction evidence="5">
        <text>[(1-&gt;4)-N-acetyl-beta-D-glucosaminyl](n) + n H2O = chitosan + n acetate</text>
        <dbReference type="Rhea" id="RHEA:10464"/>
        <dbReference type="Rhea" id="RHEA-COMP:9593"/>
        <dbReference type="Rhea" id="RHEA-COMP:9597"/>
        <dbReference type="ChEBI" id="CHEBI:15377"/>
        <dbReference type="ChEBI" id="CHEBI:17029"/>
        <dbReference type="ChEBI" id="CHEBI:30089"/>
        <dbReference type="ChEBI" id="CHEBI:57704"/>
        <dbReference type="EC" id="3.5.1.41"/>
    </reaction>
    <physiologicalReaction direction="left-to-right" evidence="5">
        <dbReference type="Rhea" id="RHEA:10465"/>
    </physiologicalReaction>
</comment>
<dbReference type="Proteomes" id="UP000186955">
    <property type="component" value="Unassembled WGS sequence"/>
</dbReference>
<dbReference type="SUPFAM" id="SSF88713">
    <property type="entry name" value="Glycoside hydrolase/deacetylase"/>
    <property type="match status" value="1"/>
</dbReference>
<dbReference type="PANTHER" id="PTHR10587:SF137">
    <property type="entry name" value="4-DEOXY-4-FORMAMIDO-L-ARABINOSE-PHOSPHOUNDECAPRENOL DEFORMYLASE ARND-RELATED"/>
    <property type="match status" value="1"/>
</dbReference>
<dbReference type="GO" id="GO:0009272">
    <property type="term" value="P:fungal-type cell wall biogenesis"/>
    <property type="evidence" value="ECO:0007669"/>
    <property type="project" value="UniProtKB-ARBA"/>
</dbReference>
<dbReference type="EC" id="3.5.1.41" evidence="4"/>
<dbReference type="EMBL" id="MNBE01000683">
    <property type="protein sequence ID" value="OKO97846.1"/>
    <property type="molecule type" value="Genomic_DNA"/>
</dbReference>
<protein>
    <recommendedName>
        <fullName evidence="4">chitin deacetylase</fullName>
        <ecNumber evidence="4">3.5.1.41</ecNumber>
    </recommendedName>
</protein>
<keyword evidence="7" id="KW-0326">Glycosidase</keyword>
<sequence length="242" mass="27512">MITSILYTCCLLCPLYLIYKPPHTIIQYLQRRWPDVLFHHPTDQKVIALTIDDAPSTHTPAILKLLQSHNATATFFVIGSQVTGHETDLIDLIRHGNELANHAMHDEPSRALSDATLAEQISAVESMIRSAYRQAGQDGPENWFFRPGSGFFSSRMRRLVKGLGYRLALGDVYPHDPQVPFAKLNAKHIFSMVRPGSIIVCHDRREWTVPMLGMVLPELRRRGYRVVTLSELIKERRSDSTL</sequence>
<evidence type="ECO:0000313" key="8">
    <source>
        <dbReference type="Proteomes" id="UP000186955"/>
    </source>
</evidence>
<dbReference type="CDD" id="cd10958">
    <property type="entry name" value="CE4_NodB_like_2"/>
    <property type="match status" value="1"/>
</dbReference>
<dbReference type="GO" id="GO:0016798">
    <property type="term" value="F:hydrolase activity, acting on glycosyl bonds"/>
    <property type="evidence" value="ECO:0007669"/>
    <property type="project" value="UniProtKB-KW"/>
</dbReference>
<keyword evidence="3" id="KW-0170">Cobalt</keyword>
<accession>A0A1Q5TC97</accession>
<comment type="caution">
    <text evidence="7">The sequence shown here is derived from an EMBL/GenBank/DDBJ whole genome shotgun (WGS) entry which is preliminary data.</text>
</comment>
<comment type="cofactor">
    <cofactor evidence="1">
        <name>Co(2+)</name>
        <dbReference type="ChEBI" id="CHEBI:48828"/>
    </cofactor>
</comment>
<keyword evidence="2" id="KW-0624">Polysaccharide degradation</keyword>
<dbReference type="GO" id="GO:0045493">
    <property type="term" value="P:xylan catabolic process"/>
    <property type="evidence" value="ECO:0007669"/>
    <property type="project" value="UniProtKB-KW"/>
</dbReference>
<dbReference type="AlphaFoldDB" id="A0A1Q5TC97"/>
<dbReference type="GO" id="GO:0004099">
    <property type="term" value="F:chitin deacetylase activity"/>
    <property type="evidence" value="ECO:0007669"/>
    <property type="project" value="UniProtKB-EC"/>
</dbReference>
<proteinExistence type="predicted"/>
<dbReference type="STRING" id="1316194.A0A1Q5TC97"/>
<dbReference type="Pfam" id="PF01522">
    <property type="entry name" value="Polysacc_deac_1"/>
    <property type="match status" value="1"/>
</dbReference>
<reference evidence="7 8" key="1">
    <citation type="submission" date="2016-10" db="EMBL/GenBank/DDBJ databases">
        <title>Genome sequence of the ascomycete fungus Penicillium subrubescens.</title>
        <authorList>
            <person name="De Vries R.P."/>
            <person name="Peng M."/>
            <person name="Dilokpimol A."/>
            <person name="Hilden K."/>
            <person name="Makela M.R."/>
            <person name="Grigoriev I."/>
            <person name="Riley R."/>
            <person name="Granchi Z."/>
        </authorList>
    </citation>
    <scope>NUCLEOTIDE SEQUENCE [LARGE SCALE GENOMIC DNA]</scope>
    <source>
        <strain evidence="7 8">CBS 132785</strain>
    </source>
</reference>
<feature type="domain" description="NodB homology" evidence="6">
    <location>
        <begin position="45"/>
        <end position="227"/>
    </location>
</feature>
<evidence type="ECO:0000256" key="2">
    <source>
        <dbReference type="ARBA" id="ARBA00023024"/>
    </source>
</evidence>
<evidence type="ECO:0000256" key="3">
    <source>
        <dbReference type="ARBA" id="ARBA00023285"/>
    </source>
</evidence>
<gene>
    <name evidence="7" type="ORF">PENSUB_9772</name>
</gene>
<keyword evidence="7" id="KW-0378">Hydrolase</keyword>
<keyword evidence="2" id="KW-0119">Carbohydrate metabolism</keyword>
<dbReference type="Gene3D" id="3.20.20.370">
    <property type="entry name" value="Glycoside hydrolase/deacetylase"/>
    <property type="match status" value="1"/>
</dbReference>
<dbReference type="InterPro" id="IPR002509">
    <property type="entry name" value="NODB_dom"/>
</dbReference>
<dbReference type="GO" id="GO:0006032">
    <property type="term" value="P:chitin catabolic process"/>
    <property type="evidence" value="ECO:0007669"/>
    <property type="project" value="UniProtKB-KW"/>
</dbReference>